<reference evidence="2 3" key="1">
    <citation type="submission" date="2016-10" db="EMBL/GenBank/DDBJ databases">
        <authorList>
            <person name="de Groot N.N."/>
        </authorList>
    </citation>
    <scope>NUCLEOTIDE SEQUENCE [LARGE SCALE GENOMIC DNA]</scope>
    <source>
        <strain evidence="2 3">MON 2.2</strain>
    </source>
</reference>
<dbReference type="AlphaFoldDB" id="A0A1G7B3X8"/>
<keyword evidence="1" id="KW-0812">Transmembrane</keyword>
<evidence type="ECO:0000256" key="1">
    <source>
        <dbReference type="SAM" id="Phobius"/>
    </source>
</evidence>
<dbReference type="RefSeq" id="WP_090594440.1">
    <property type="nucleotide sequence ID" value="NZ_LT629688.1"/>
</dbReference>
<keyword evidence="1" id="KW-0472">Membrane</keyword>
<evidence type="ECO:0000313" key="2">
    <source>
        <dbReference type="EMBL" id="SDE21662.1"/>
    </source>
</evidence>
<dbReference type="Proteomes" id="UP000198546">
    <property type="component" value="Chromosome i"/>
</dbReference>
<accession>A0A1G7B3X8</accession>
<evidence type="ECO:0000313" key="3">
    <source>
        <dbReference type="Proteomes" id="UP000198546"/>
    </source>
</evidence>
<proteinExistence type="predicted"/>
<name>A0A1G7B3X8_9ACTN</name>
<dbReference type="STRING" id="675864.SAMN04489747_2831"/>
<gene>
    <name evidence="2" type="ORF">SAMN04489747_2831</name>
</gene>
<feature type="transmembrane region" description="Helical" evidence="1">
    <location>
        <begin position="61"/>
        <end position="80"/>
    </location>
</feature>
<keyword evidence="1" id="KW-1133">Transmembrane helix</keyword>
<organism evidence="2 3">
    <name type="scientific">Auraticoccus monumenti</name>
    <dbReference type="NCBI Taxonomy" id="675864"/>
    <lineage>
        <taxon>Bacteria</taxon>
        <taxon>Bacillati</taxon>
        <taxon>Actinomycetota</taxon>
        <taxon>Actinomycetes</taxon>
        <taxon>Propionibacteriales</taxon>
        <taxon>Propionibacteriaceae</taxon>
        <taxon>Auraticoccus</taxon>
    </lineage>
</organism>
<dbReference type="EMBL" id="LT629688">
    <property type="protein sequence ID" value="SDE21662.1"/>
    <property type="molecule type" value="Genomic_DNA"/>
</dbReference>
<protein>
    <submittedName>
        <fullName evidence="2">Uncharacterized protein</fullName>
    </submittedName>
</protein>
<feature type="transmembrane region" description="Helical" evidence="1">
    <location>
        <begin position="29"/>
        <end position="49"/>
    </location>
</feature>
<keyword evidence="3" id="KW-1185">Reference proteome</keyword>
<sequence>MHAEASSRATAPDRTLAAVGARDLAARRLTLVAAASYTASVLLGVGLALRLGGGRHRWVHHAAYITTVTTTTMAATGPLWSRSRAGGVLLGALPALAALSRVPTRSRRHPVVALSVLPCYLAAVLLARRPVRPENLEERAWS</sequence>